<dbReference type="PANTHER" id="PTHR23131">
    <property type="entry name" value="ENDORIBONUCLEASE LACTB2"/>
    <property type="match status" value="1"/>
</dbReference>
<dbReference type="SMART" id="SM00849">
    <property type="entry name" value="Lactamase_B"/>
    <property type="match status" value="1"/>
</dbReference>
<dbReference type="Proteomes" id="UP000183954">
    <property type="component" value="Unassembled WGS sequence"/>
</dbReference>
<accession>A0A1M5XQQ7</accession>
<dbReference type="InterPro" id="IPR036866">
    <property type="entry name" value="RibonucZ/Hydroxyglut_hydro"/>
</dbReference>
<dbReference type="EMBL" id="FQXJ01000006">
    <property type="protein sequence ID" value="SHI01864.1"/>
    <property type="molecule type" value="Genomic_DNA"/>
</dbReference>
<dbReference type="STRING" id="1121420.SAMN02746098_02160"/>
<name>A0A1M5XQQ7_9FIRM</name>
<dbReference type="Pfam" id="PF00753">
    <property type="entry name" value="Lactamase_B"/>
    <property type="match status" value="1"/>
</dbReference>
<sequence length="322" mass="35571">MQIYEYKIPMPDIGYNANAYLIKQENKKSILVDAGPNSPQALDALEATLKKAEVGWDNIEHILVTHGHYDHFGFVAQIAERSGALVWVHPADRNKLTSALKNPFFIDPEAAIPFLEELGIQRTKIAGLINEVVTLEGGTKPLPESSIRSLAQGSVLNLSGLTIKVIHTPGHTPGSCCFQLVENGAVFTGDTLLPEITPNPIFDLEGEERDLSLVRLQESMTKIRLLRASKAYPGHGKPILSIDSAIDRQFTHMAKRSEQVLGILGIYGLSTFSVTNKLFPSDGGRYHTWLALSVTLGHLGWLRVRNCVRTRRNAGIVYWEAQ</sequence>
<dbReference type="PANTHER" id="PTHR23131:SF4">
    <property type="entry name" value="METALLO-BETA-LACTAMASE SUPERFAMILY POTEIN"/>
    <property type="match status" value="1"/>
</dbReference>
<dbReference type="OrthoDB" id="9761531at2"/>
<keyword evidence="3" id="KW-1185">Reference proteome</keyword>
<proteinExistence type="predicted"/>
<evidence type="ECO:0000313" key="2">
    <source>
        <dbReference type="EMBL" id="SHI01864.1"/>
    </source>
</evidence>
<dbReference type="Gene3D" id="3.60.15.10">
    <property type="entry name" value="Ribonuclease Z/Hydroxyacylglutathione hydrolase-like"/>
    <property type="match status" value="1"/>
</dbReference>
<reference evidence="3" key="1">
    <citation type="submission" date="2016-11" db="EMBL/GenBank/DDBJ databases">
        <authorList>
            <person name="Varghese N."/>
            <person name="Submissions S."/>
        </authorList>
    </citation>
    <scope>NUCLEOTIDE SEQUENCE [LARGE SCALE GENOMIC DNA]</scope>
    <source>
        <strain evidence="3">DSM 15449</strain>
    </source>
</reference>
<dbReference type="SUPFAM" id="SSF56281">
    <property type="entry name" value="Metallo-hydrolase/oxidoreductase"/>
    <property type="match status" value="1"/>
</dbReference>
<evidence type="ECO:0000313" key="3">
    <source>
        <dbReference type="Proteomes" id="UP000183954"/>
    </source>
</evidence>
<evidence type="ECO:0000259" key="1">
    <source>
        <dbReference type="SMART" id="SM00849"/>
    </source>
</evidence>
<dbReference type="RefSeq" id="WP_073029732.1">
    <property type="nucleotide sequence ID" value="NZ_FQXJ01000006.1"/>
</dbReference>
<gene>
    <name evidence="2" type="ORF">SAMN02746098_02160</name>
</gene>
<dbReference type="InterPro" id="IPR001279">
    <property type="entry name" value="Metallo-B-lactamas"/>
</dbReference>
<feature type="domain" description="Metallo-beta-lactamase" evidence="1">
    <location>
        <begin position="16"/>
        <end position="235"/>
    </location>
</feature>
<protein>
    <submittedName>
        <fullName evidence="2">Glyoxylase, beta-lactamase superfamily II</fullName>
    </submittedName>
</protein>
<dbReference type="AlphaFoldDB" id="A0A1M5XQQ7"/>
<organism evidence="2 3">
    <name type="scientific">Desulfosporosinus lacus DSM 15449</name>
    <dbReference type="NCBI Taxonomy" id="1121420"/>
    <lineage>
        <taxon>Bacteria</taxon>
        <taxon>Bacillati</taxon>
        <taxon>Bacillota</taxon>
        <taxon>Clostridia</taxon>
        <taxon>Eubacteriales</taxon>
        <taxon>Desulfitobacteriaceae</taxon>
        <taxon>Desulfosporosinus</taxon>
    </lineage>
</organism>
<dbReference type="InterPro" id="IPR050662">
    <property type="entry name" value="Sec-metab_biosynth-thioest"/>
</dbReference>